<reference evidence="1" key="1">
    <citation type="submission" date="2014-11" db="EMBL/GenBank/DDBJ databases">
        <authorList>
            <person name="Amaro Gonzalez C."/>
        </authorList>
    </citation>
    <scope>NUCLEOTIDE SEQUENCE</scope>
</reference>
<reference evidence="1" key="2">
    <citation type="journal article" date="2015" name="Fish Shellfish Immunol.">
        <title>Early steps in the European eel (Anguilla anguilla)-Vibrio vulnificus interaction in the gills: Role of the RtxA13 toxin.</title>
        <authorList>
            <person name="Callol A."/>
            <person name="Pajuelo D."/>
            <person name="Ebbesson L."/>
            <person name="Teles M."/>
            <person name="MacKenzie S."/>
            <person name="Amaro C."/>
        </authorList>
    </citation>
    <scope>NUCLEOTIDE SEQUENCE</scope>
</reference>
<proteinExistence type="predicted"/>
<accession>A0A0E9WLB6</accession>
<sequence length="71" mass="8375">MLSLCLPVTLTSSGSKPSFNESLWGKWERGHLFRETGSRHDIRCTQKKPWWFRIRQCNRPCRAGVYVVHEL</sequence>
<organism evidence="1">
    <name type="scientific">Anguilla anguilla</name>
    <name type="common">European freshwater eel</name>
    <name type="synonym">Muraena anguilla</name>
    <dbReference type="NCBI Taxonomy" id="7936"/>
    <lineage>
        <taxon>Eukaryota</taxon>
        <taxon>Metazoa</taxon>
        <taxon>Chordata</taxon>
        <taxon>Craniata</taxon>
        <taxon>Vertebrata</taxon>
        <taxon>Euteleostomi</taxon>
        <taxon>Actinopterygii</taxon>
        <taxon>Neopterygii</taxon>
        <taxon>Teleostei</taxon>
        <taxon>Anguilliformes</taxon>
        <taxon>Anguillidae</taxon>
        <taxon>Anguilla</taxon>
    </lineage>
</organism>
<dbReference type="AlphaFoldDB" id="A0A0E9WLB6"/>
<dbReference type="EMBL" id="GBXM01018334">
    <property type="protein sequence ID" value="JAH90243.1"/>
    <property type="molecule type" value="Transcribed_RNA"/>
</dbReference>
<protein>
    <submittedName>
        <fullName evidence="1">Uncharacterized protein</fullName>
    </submittedName>
</protein>
<name>A0A0E9WLB6_ANGAN</name>
<evidence type="ECO:0000313" key="1">
    <source>
        <dbReference type="EMBL" id="JAH90243.1"/>
    </source>
</evidence>